<dbReference type="InterPro" id="IPR015943">
    <property type="entry name" value="WD40/YVTN_repeat-like_dom_sf"/>
</dbReference>
<feature type="region of interest" description="Disordered" evidence="4">
    <location>
        <begin position="361"/>
        <end position="396"/>
    </location>
</feature>
<evidence type="ECO:0000313" key="6">
    <source>
        <dbReference type="Proteomes" id="UP000298493"/>
    </source>
</evidence>
<name>A0A4Z1P3R4_9PEZI</name>
<evidence type="ECO:0000256" key="3">
    <source>
        <dbReference type="PROSITE-ProRule" id="PRU00221"/>
    </source>
</evidence>
<dbReference type="Pfam" id="PF00400">
    <property type="entry name" value="WD40"/>
    <property type="match status" value="2"/>
</dbReference>
<dbReference type="PROSITE" id="PS50082">
    <property type="entry name" value="WD_REPEATS_2"/>
    <property type="match status" value="1"/>
</dbReference>
<proteinExistence type="predicted"/>
<dbReference type="EMBL" id="SNSC02000010">
    <property type="protein sequence ID" value="TID20989.1"/>
    <property type="molecule type" value="Genomic_DNA"/>
</dbReference>
<dbReference type="Proteomes" id="UP000298493">
    <property type="component" value="Unassembled WGS sequence"/>
</dbReference>
<evidence type="ECO:0000313" key="5">
    <source>
        <dbReference type="EMBL" id="TID20989.1"/>
    </source>
</evidence>
<keyword evidence="1 3" id="KW-0853">WD repeat</keyword>
<feature type="repeat" description="WD" evidence="3">
    <location>
        <begin position="170"/>
        <end position="205"/>
    </location>
</feature>
<dbReference type="Gene3D" id="2.130.10.10">
    <property type="entry name" value="YVTN repeat-like/Quinoprotein amine dehydrogenase"/>
    <property type="match status" value="2"/>
</dbReference>
<dbReference type="AlphaFoldDB" id="A0A4Z1P3R4"/>
<sequence length="396" mass="43454">MKSFQATASSNLGITQANSYIYSFATTSAQADSRTNTYTPLSSTDRLGAICSDDSLRIFDPSTLQILPDGLISKVNNGVTSIKRFGTNGQPCSIFVTTGRDGRVCGWDLRSKKRAFELRAPKGQPLSALDGNFELNAVVAGMEYEGIGVGDVSIFGWDVRKPGEIQMTYSESHTDTITELRFIPHAKSSSLLLSASTDGLVNIFDTSIPEEDDALYQVINHHSALHHAGLMDNDLYALGTDEKMSIYAFPDPDPEVTQAPPFVLGDVRETLGCEYVVNVLQAGNKSVIAAGNHSEHWLDLINLNNAADKSSDRRNWEWRADNDNRVRLVGGHGEEVVRDVFVSEGANVVFTCGEDGMVRQWKGQQDGDVEMDGTKSAKRRHEGDKIKKEKRSKRDG</sequence>
<evidence type="ECO:0000256" key="1">
    <source>
        <dbReference type="ARBA" id="ARBA00022574"/>
    </source>
</evidence>
<dbReference type="InterPro" id="IPR001680">
    <property type="entry name" value="WD40_rpt"/>
</dbReference>
<dbReference type="STRING" id="86259.A0A4Z1P3R4"/>
<organism evidence="5 6">
    <name type="scientific">Venturia nashicola</name>
    <dbReference type="NCBI Taxonomy" id="86259"/>
    <lineage>
        <taxon>Eukaryota</taxon>
        <taxon>Fungi</taxon>
        <taxon>Dikarya</taxon>
        <taxon>Ascomycota</taxon>
        <taxon>Pezizomycotina</taxon>
        <taxon>Dothideomycetes</taxon>
        <taxon>Pleosporomycetidae</taxon>
        <taxon>Venturiales</taxon>
        <taxon>Venturiaceae</taxon>
        <taxon>Venturia</taxon>
    </lineage>
</organism>
<comment type="caution">
    <text evidence="5">The sequence shown here is derived from an EMBL/GenBank/DDBJ whole genome shotgun (WGS) entry which is preliminary data.</text>
</comment>
<accession>A0A4Z1P3R4</accession>
<reference evidence="5 6" key="1">
    <citation type="submission" date="2019-04" db="EMBL/GenBank/DDBJ databases">
        <title>High contiguity whole genome sequence and gene annotation resource for two Venturia nashicola isolates.</title>
        <authorList>
            <person name="Prokchorchik M."/>
            <person name="Won K."/>
            <person name="Lee Y."/>
            <person name="Choi E.D."/>
            <person name="Segonzac C."/>
            <person name="Sohn K.H."/>
        </authorList>
    </citation>
    <scope>NUCLEOTIDE SEQUENCE [LARGE SCALE GENOMIC DNA]</scope>
    <source>
        <strain evidence="5 6">PRI2</strain>
    </source>
</reference>
<gene>
    <name evidence="5" type="ORF">E6O75_ATG05754</name>
</gene>
<dbReference type="InterPro" id="IPR039328">
    <property type="entry name" value="WDR89"/>
</dbReference>
<evidence type="ECO:0000256" key="4">
    <source>
        <dbReference type="SAM" id="MobiDB-lite"/>
    </source>
</evidence>
<dbReference type="SUPFAM" id="SSF50978">
    <property type="entry name" value="WD40 repeat-like"/>
    <property type="match status" value="1"/>
</dbReference>
<dbReference type="PANTHER" id="PTHR22889">
    <property type="entry name" value="WD REPEAT-CONTAINING PROTEIN 89"/>
    <property type="match status" value="1"/>
</dbReference>
<dbReference type="PANTHER" id="PTHR22889:SF0">
    <property type="entry name" value="WD REPEAT-CONTAINING PROTEIN 89"/>
    <property type="match status" value="1"/>
</dbReference>
<evidence type="ECO:0000256" key="2">
    <source>
        <dbReference type="ARBA" id="ARBA00022737"/>
    </source>
</evidence>
<feature type="compositionally biased region" description="Basic and acidic residues" evidence="4">
    <location>
        <begin position="381"/>
        <end position="396"/>
    </location>
</feature>
<dbReference type="InterPro" id="IPR036322">
    <property type="entry name" value="WD40_repeat_dom_sf"/>
</dbReference>
<keyword evidence="2" id="KW-0677">Repeat</keyword>
<keyword evidence="6" id="KW-1185">Reference proteome</keyword>
<dbReference type="SMART" id="SM00320">
    <property type="entry name" value="WD40"/>
    <property type="match status" value="3"/>
</dbReference>
<protein>
    <submittedName>
        <fullName evidence="5">WD40 repeat-like protein</fullName>
    </submittedName>
</protein>